<proteinExistence type="inferred from homology"/>
<keyword evidence="6 7" id="KW-0472">Membrane</keyword>
<keyword evidence="3" id="KW-1003">Cell membrane</keyword>
<evidence type="ECO:0000256" key="6">
    <source>
        <dbReference type="ARBA" id="ARBA00023136"/>
    </source>
</evidence>
<comment type="similarity">
    <text evidence="7">Belongs to the binding-protein-dependent transport system permease family.</text>
</comment>
<name>A0ABP7BR04_9MICO</name>
<reference evidence="11" key="1">
    <citation type="journal article" date="2019" name="Int. J. Syst. Evol. Microbiol.">
        <title>The Global Catalogue of Microorganisms (GCM) 10K type strain sequencing project: providing services to taxonomists for standard genome sequencing and annotation.</title>
        <authorList>
            <consortium name="The Broad Institute Genomics Platform"/>
            <consortium name="The Broad Institute Genome Sequencing Center for Infectious Disease"/>
            <person name="Wu L."/>
            <person name="Ma J."/>
        </authorList>
    </citation>
    <scope>NUCLEOTIDE SEQUENCE [LARGE SCALE GENOMIC DNA]</scope>
    <source>
        <strain evidence="11">JCM 16546</strain>
    </source>
</reference>
<dbReference type="PANTHER" id="PTHR30614">
    <property type="entry name" value="MEMBRANE COMPONENT OF AMINO ACID ABC TRANSPORTER"/>
    <property type="match status" value="1"/>
</dbReference>
<evidence type="ECO:0000256" key="4">
    <source>
        <dbReference type="ARBA" id="ARBA00022692"/>
    </source>
</evidence>
<evidence type="ECO:0000256" key="7">
    <source>
        <dbReference type="RuleBase" id="RU363032"/>
    </source>
</evidence>
<dbReference type="Proteomes" id="UP001410795">
    <property type="component" value="Unassembled WGS sequence"/>
</dbReference>
<evidence type="ECO:0000256" key="1">
    <source>
        <dbReference type="ARBA" id="ARBA00004651"/>
    </source>
</evidence>
<keyword evidence="11" id="KW-1185">Reference proteome</keyword>
<evidence type="ECO:0000256" key="2">
    <source>
        <dbReference type="ARBA" id="ARBA00022448"/>
    </source>
</evidence>
<organism evidence="10 11">
    <name type="scientific">Microbacterium marinilacus</name>
    <dbReference type="NCBI Taxonomy" id="415209"/>
    <lineage>
        <taxon>Bacteria</taxon>
        <taxon>Bacillati</taxon>
        <taxon>Actinomycetota</taxon>
        <taxon>Actinomycetes</taxon>
        <taxon>Micrococcales</taxon>
        <taxon>Microbacteriaceae</taxon>
        <taxon>Microbacterium</taxon>
    </lineage>
</organism>
<dbReference type="Pfam" id="PF00528">
    <property type="entry name" value="BPD_transp_1"/>
    <property type="match status" value="1"/>
</dbReference>
<feature type="transmembrane region" description="Helical" evidence="7">
    <location>
        <begin position="70"/>
        <end position="90"/>
    </location>
</feature>
<feature type="domain" description="ABC transmembrane type-1" evidence="9">
    <location>
        <begin position="66"/>
        <end position="257"/>
    </location>
</feature>
<dbReference type="CDD" id="cd06261">
    <property type="entry name" value="TM_PBP2"/>
    <property type="match status" value="1"/>
</dbReference>
<comment type="caution">
    <text evidence="10">The sequence shown here is derived from an EMBL/GenBank/DDBJ whole genome shotgun (WGS) entry which is preliminary data.</text>
</comment>
<dbReference type="RefSeq" id="WP_221859600.1">
    <property type="nucleotide sequence ID" value="NZ_BAAAYV010000019.1"/>
</dbReference>
<evidence type="ECO:0000259" key="9">
    <source>
        <dbReference type="PROSITE" id="PS50928"/>
    </source>
</evidence>
<feature type="transmembrane region" description="Helical" evidence="7">
    <location>
        <begin position="179"/>
        <end position="202"/>
    </location>
</feature>
<gene>
    <name evidence="10" type="ORF">GCM10022202_29950</name>
</gene>
<dbReference type="InterPro" id="IPR010065">
    <property type="entry name" value="AA_ABC_transptr_permease_3TM"/>
</dbReference>
<evidence type="ECO:0000256" key="8">
    <source>
        <dbReference type="SAM" id="MobiDB-lite"/>
    </source>
</evidence>
<comment type="subcellular location">
    <subcellularLocation>
        <location evidence="1 7">Cell membrane</location>
        <topology evidence="1 7">Multi-pass membrane protein</topology>
    </subcellularLocation>
</comment>
<feature type="transmembrane region" description="Helical" evidence="7">
    <location>
        <begin position="235"/>
        <end position="260"/>
    </location>
</feature>
<protein>
    <submittedName>
        <fullName evidence="10">Amino acid ABC transporter permease</fullName>
    </submittedName>
</protein>
<dbReference type="PANTHER" id="PTHR30614:SF21">
    <property type="entry name" value="AMINO ACID ABC TRANSPORTER PERMEASE"/>
    <property type="match status" value="1"/>
</dbReference>
<dbReference type="Gene3D" id="1.10.3720.10">
    <property type="entry name" value="MetI-like"/>
    <property type="match status" value="1"/>
</dbReference>
<evidence type="ECO:0000313" key="11">
    <source>
        <dbReference type="Proteomes" id="UP001410795"/>
    </source>
</evidence>
<keyword evidence="5 7" id="KW-1133">Transmembrane helix</keyword>
<dbReference type="PROSITE" id="PS50928">
    <property type="entry name" value="ABC_TM1"/>
    <property type="match status" value="1"/>
</dbReference>
<feature type="region of interest" description="Disordered" evidence="8">
    <location>
        <begin position="306"/>
        <end position="326"/>
    </location>
</feature>
<feature type="transmembrane region" description="Helical" evidence="7">
    <location>
        <begin position="102"/>
        <end position="123"/>
    </location>
</feature>
<keyword evidence="2 7" id="KW-0813">Transport</keyword>
<dbReference type="InterPro" id="IPR035906">
    <property type="entry name" value="MetI-like_sf"/>
</dbReference>
<dbReference type="EMBL" id="BAAAYV010000019">
    <property type="protein sequence ID" value="GAA3665842.1"/>
    <property type="molecule type" value="Genomic_DNA"/>
</dbReference>
<evidence type="ECO:0000256" key="3">
    <source>
        <dbReference type="ARBA" id="ARBA00022475"/>
    </source>
</evidence>
<feature type="transmembrane region" description="Helical" evidence="7">
    <location>
        <begin position="19"/>
        <end position="37"/>
    </location>
</feature>
<evidence type="ECO:0000256" key="5">
    <source>
        <dbReference type="ARBA" id="ARBA00022989"/>
    </source>
</evidence>
<evidence type="ECO:0000313" key="10">
    <source>
        <dbReference type="EMBL" id="GAA3665842.1"/>
    </source>
</evidence>
<dbReference type="InterPro" id="IPR043429">
    <property type="entry name" value="ArtM/GltK/GlnP/TcyL/YhdX-like"/>
</dbReference>
<dbReference type="InterPro" id="IPR000515">
    <property type="entry name" value="MetI-like"/>
</dbReference>
<feature type="transmembrane region" description="Helical" evidence="7">
    <location>
        <begin position="135"/>
        <end position="158"/>
    </location>
</feature>
<sequence length="326" mass="34803">MSSVLFDVPGPKAIVRNRLIGVVTVLVVLAVLAWVVWRLAATGQFAAAKWNIFTYTAVWGRFADGLVSTLSAFIVAAIGSLVVGFVLGVGRLSEHAWVRVPVAWIVEVLRAVPVLIFMMLLYYGLPVLGIKLSPYTAVVVALIAYNGSVLAEVVRAGVESLPRGQKEAGYAIGLRKTGVMWLVLLPQAVRAMMPVIIAQLVVALKDTALGFIITYQELLYVINQLGNQAPYGSPLIPSAIIGGSIYVAVCLLLSGVARLVEKRMQKSPRVRATQAAIAPRLHEGTNTELIGVQDLAHLDDVERGDAAASRRQLGKHDPGGTPGASL</sequence>
<dbReference type="NCBIfam" id="TIGR01726">
    <property type="entry name" value="HEQRo_perm_3TM"/>
    <property type="match status" value="1"/>
</dbReference>
<dbReference type="SUPFAM" id="SSF161098">
    <property type="entry name" value="MetI-like"/>
    <property type="match status" value="1"/>
</dbReference>
<keyword evidence="4 7" id="KW-0812">Transmembrane</keyword>
<accession>A0ABP7BR04</accession>